<name>A0A8H4JTI8_9HYPO</name>
<keyword evidence="2" id="KW-1185">Reference proteome</keyword>
<sequence length="284" mass="32269">MPSSIDADTDQVVEVTQVSVVGNEITSISYQVNHAADAVPKSTSTPDRVVDDGGEIQVRPEAIRRIIGVYVEHLAAYESDGWVQWFPRARPTVPPMDEDHRMVEEINDVLTPDVPYKDTANVIAREIELSRAGDKMAGVEGPMLGGKIRFRVRQLSALNSVEDNRTKFTLLENFIKKGQIKSMIELDDEYSENIRRSRLPRFFNEAAKLEPSRYTPDKCRIVHDNYPFVFDPNSGLVGMDHEWVICHKMHYNGVQYLDMATVGKPEWLIKYSFLNDNRLPDCGV</sequence>
<keyword evidence="1" id="KW-0378">Hydrolase</keyword>
<organism evidence="1 2">
    <name type="scientific">Fusarium acutatum</name>
    <dbReference type="NCBI Taxonomy" id="78861"/>
    <lineage>
        <taxon>Eukaryota</taxon>
        <taxon>Fungi</taxon>
        <taxon>Dikarya</taxon>
        <taxon>Ascomycota</taxon>
        <taxon>Pezizomycotina</taxon>
        <taxon>Sordariomycetes</taxon>
        <taxon>Hypocreomycetidae</taxon>
        <taxon>Hypocreales</taxon>
        <taxon>Nectriaceae</taxon>
        <taxon>Fusarium</taxon>
        <taxon>Fusarium fujikuroi species complex</taxon>
    </lineage>
</organism>
<dbReference type="GO" id="GO:0004386">
    <property type="term" value="F:helicase activity"/>
    <property type="evidence" value="ECO:0007669"/>
    <property type="project" value="UniProtKB-KW"/>
</dbReference>
<proteinExistence type="predicted"/>
<accession>A0A8H4JTI8</accession>
<protein>
    <submittedName>
        <fullName evidence="1">Pre-mRNA-splicing factor ATP-dependent RNA helicase prp43</fullName>
    </submittedName>
</protein>
<evidence type="ECO:0000313" key="2">
    <source>
        <dbReference type="Proteomes" id="UP000536711"/>
    </source>
</evidence>
<reference evidence="1 2" key="1">
    <citation type="submission" date="2020-01" db="EMBL/GenBank/DDBJ databases">
        <title>Identification and distribution of gene clusters putatively required for synthesis of sphingolipid metabolism inhibitors in phylogenetically diverse species of the filamentous fungus Fusarium.</title>
        <authorList>
            <person name="Kim H.-S."/>
            <person name="Busman M."/>
            <person name="Brown D.W."/>
            <person name="Divon H."/>
            <person name="Uhlig S."/>
            <person name="Proctor R.H."/>
        </authorList>
    </citation>
    <scope>NUCLEOTIDE SEQUENCE [LARGE SCALE GENOMIC DNA]</scope>
    <source>
        <strain evidence="1 2">NRRL 13308</strain>
    </source>
</reference>
<dbReference type="OrthoDB" id="4743586at2759"/>
<dbReference type="EMBL" id="JAADJF010000141">
    <property type="protein sequence ID" value="KAF4436734.1"/>
    <property type="molecule type" value="Genomic_DNA"/>
</dbReference>
<keyword evidence="1" id="KW-0067">ATP-binding</keyword>
<dbReference type="Proteomes" id="UP000536711">
    <property type="component" value="Unassembled WGS sequence"/>
</dbReference>
<dbReference type="AlphaFoldDB" id="A0A8H4JTI8"/>
<gene>
    <name evidence="1" type="ORF">FACUT_6329</name>
</gene>
<keyword evidence="1" id="KW-0547">Nucleotide-binding</keyword>
<evidence type="ECO:0000313" key="1">
    <source>
        <dbReference type="EMBL" id="KAF4436734.1"/>
    </source>
</evidence>
<keyword evidence="1" id="KW-0347">Helicase</keyword>
<comment type="caution">
    <text evidence="1">The sequence shown here is derived from an EMBL/GenBank/DDBJ whole genome shotgun (WGS) entry which is preliminary data.</text>
</comment>